<evidence type="ECO:0000313" key="4">
    <source>
        <dbReference type="EMBL" id="MFD5099106.1"/>
    </source>
</evidence>
<dbReference type="PROSITE" id="PS00455">
    <property type="entry name" value="AMP_BINDING"/>
    <property type="match status" value="1"/>
</dbReference>
<sequence>MTVDRMAAPAPGTIDAWFARQAADRGDAVAVTGRDGRLTYRELERDANRLAHHLRTLGVGPEVPVAVSVERTTTLVTALLAVLKAGGAYVPLDPSAPEERLRFTLADAGVGVLLTDDAGRGPHAAHTVLTGPGGADLSAYPRTAPENPGTGPASLAYVIYTSGSTGTPKGVMIEHRNVTGLLTGVQDRFGFGPGDVWSMCASAAFDVSVWEMWGALLHGGRLVVVPDDVRRSPQDLHALLRREGVTVLNQTPAAFRQLVRYEEEHAGPGSPAELALRLVVFAGEALAPETLRPWITRHGDRTPVLVNMYGITETTVHSTYRRMTSADLEGAAGSMIGGPIGGWSMDVLGADGERVADGEAGELYVGGAGVARGYLGRPALTAERFLPDPDAAVPGARRYRSGDSARRAAGGDHEYLGRLDHQVKIRGYRIELGEIENALTRHPAVRDTVVVVDRDAAGDPRLAAYWVPAAGAPAGPSELREHLALTLPEYMLPNVYVTLDRLPLTPNGKVDRRALPAPDAVRPELDAAFAAPATPVEKALADIWADVLSVDRVGLDDDFFELGGHSMLATQAVALTKERLGVAATLRLFFDRPTVRELASALDELLAAPHDTGADSRSASHPHGEKNA</sequence>
<dbReference type="SUPFAM" id="SSF56801">
    <property type="entry name" value="Acetyl-CoA synthetase-like"/>
    <property type="match status" value="1"/>
</dbReference>
<dbReference type="PROSITE" id="PS50075">
    <property type="entry name" value="CARRIER"/>
    <property type="match status" value="1"/>
</dbReference>
<evidence type="ECO:0000256" key="1">
    <source>
        <dbReference type="ARBA" id="ARBA00022450"/>
    </source>
</evidence>
<keyword evidence="2" id="KW-0597">Phosphoprotein</keyword>
<protein>
    <submittedName>
        <fullName evidence="4">Amino acid adenylation domain-containing protein</fullName>
    </submittedName>
</protein>
<dbReference type="InterPro" id="IPR042099">
    <property type="entry name" value="ANL_N_sf"/>
</dbReference>
<dbReference type="InterPro" id="IPR036736">
    <property type="entry name" value="ACP-like_sf"/>
</dbReference>
<dbReference type="InterPro" id="IPR000873">
    <property type="entry name" value="AMP-dep_synth/lig_dom"/>
</dbReference>
<dbReference type="CDD" id="cd17643">
    <property type="entry name" value="A_NRPS_Cytc1-like"/>
    <property type="match status" value="1"/>
</dbReference>
<dbReference type="PANTHER" id="PTHR45527">
    <property type="entry name" value="NONRIBOSOMAL PEPTIDE SYNTHETASE"/>
    <property type="match status" value="1"/>
</dbReference>
<evidence type="ECO:0000313" key="5">
    <source>
        <dbReference type="Proteomes" id="UP001598448"/>
    </source>
</evidence>
<evidence type="ECO:0000256" key="2">
    <source>
        <dbReference type="ARBA" id="ARBA00022553"/>
    </source>
</evidence>
<dbReference type="InterPro" id="IPR020806">
    <property type="entry name" value="PKS_PP-bd"/>
</dbReference>
<proteinExistence type="predicted"/>
<dbReference type="Proteomes" id="UP001598448">
    <property type="component" value="Unassembled WGS sequence"/>
</dbReference>
<dbReference type="PANTHER" id="PTHR45527:SF14">
    <property type="entry name" value="PLIPASTATIN SYNTHASE SUBUNIT B"/>
    <property type="match status" value="1"/>
</dbReference>
<dbReference type="Pfam" id="PF00550">
    <property type="entry name" value="PP-binding"/>
    <property type="match status" value="1"/>
</dbReference>
<dbReference type="Pfam" id="PF13193">
    <property type="entry name" value="AMP-binding_C"/>
    <property type="match status" value="1"/>
</dbReference>
<dbReference type="InterPro" id="IPR010071">
    <property type="entry name" value="AA_adenyl_dom"/>
</dbReference>
<dbReference type="Gene3D" id="3.30.300.30">
    <property type="match status" value="1"/>
</dbReference>
<dbReference type="Pfam" id="PF00501">
    <property type="entry name" value="AMP-binding"/>
    <property type="match status" value="1"/>
</dbReference>
<dbReference type="SUPFAM" id="SSF47336">
    <property type="entry name" value="ACP-like"/>
    <property type="match status" value="1"/>
</dbReference>
<gene>
    <name evidence="4" type="ORF">ACFWJN_09055</name>
</gene>
<name>A0ABW6FHH4_9ACTN</name>
<comment type="caution">
    <text evidence="4">The sequence shown here is derived from an EMBL/GenBank/DDBJ whole genome shotgun (WGS) entry which is preliminary data.</text>
</comment>
<dbReference type="InterPro" id="IPR009081">
    <property type="entry name" value="PP-bd_ACP"/>
</dbReference>
<reference evidence="4 5" key="1">
    <citation type="submission" date="2024-09" db="EMBL/GenBank/DDBJ databases">
        <title>The Natural Products Discovery Center: Release of the First 8490 Sequenced Strains for Exploring Actinobacteria Biosynthetic Diversity.</title>
        <authorList>
            <person name="Kalkreuter E."/>
            <person name="Kautsar S.A."/>
            <person name="Yang D."/>
            <person name="Bader C.D."/>
            <person name="Teijaro C.N."/>
            <person name="Fluegel L."/>
            <person name="Davis C.M."/>
            <person name="Simpson J.R."/>
            <person name="Lauterbach L."/>
            <person name="Steele A.D."/>
            <person name="Gui C."/>
            <person name="Meng S."/>
            <person name="Li G."/>
            <person name="Viehrig K."/>
            <person name="Ye F."/>
            <person name="Su P."/>
            <person name="Kiefer A.F."/>
            <person name="Nichols A."/>
            <person name="Cepeda A.J."/>
            <person name="Yan W."/>
            <person name="Fan B."/>
            <person name="Jiang Y."/>
            <person name="Adhikari A."/>
            <person name="Zheng C.-J."/>
            <person name="Schuster L."/>
            <person name="Cowan T.M."/>
            <person name="Smanski M.J."/>
            <person name="Chevrette M.G."/>
            <person name="De Carvalho L.P.S."/>
            <person name="Shen B."/>
        </authorList>
    </citation>
    <scope>NUCLEOTIDE SEQUENCE [LARGE SCALE GENOMIC DNA]</scope>
    <source>
        <strain evidence="4 5">NPDC058348</strain>
    </source>
</reference>
<dbReference type="InterPro" id="IPR020845">
    <property type="entry name" value="AMP-binding_CS"/>
</dbReference>
<keyword evidence="5" id="KW-1185">Reference proteome</keyword>
<dbReference type="Gene3D" id="3.40.50.12780">
    <property type="entry name" value="N-terminal domain of ligase-like"/>
    <property type="match status" value="1"/>
</dbReference>
<dbReference type="EMBL" id="JBHXIJ010000043">
    <property type="protein sequence ID" value="MFD5099106.1"/>
    <property type="molecule type" value="Genomic_DNA"/>
</dbReference>
<dbReference type="SMART" id="SM00823">
    <property type="entry name" value="PKS_PP"/>
    <property type="match status" value="1"/>
</dbReference>
<feature type="domain" description="Carrier" evidence="3">
    <location>
        <begin position="531"/>
        <end position="606"/>
    </location>
</feature>
<dbReference type="NCBIfam" id="TIGR01733">
    <property type="entry name" value="AA-adenyl-dom"/>
    <property type="match status" value="1"/>
</dbReference>
<organism evidence="4 5">
    <name type="scientific">Streptomyces albidochromogenes</name>
    <dbReference type="NCBI Taxonomy" id="329524"/>
    <lineage>
        <taxon>Bacteria</taxon>
        <taxon>Bacillati</taxon>
        <taxon>Actinomycetota</taxon>
        <taxon>Actinomycetes</taxon>
        <taxon>Kitasatosporales</taxon>
        <taxon>Streptomycetaceae</taxon>
        <taxon>Streptomyces</taxon>
    </lineage>
</organism>
<accession>A0ABW6FHH4</accession>
<dbReference type="InterPro" id="IPR025110">
    <property type="entry name" value="AMP-bd_C"/>
</dbReference>
<evidence type="ECO:0000259" key="3">
    <source>
        <dbReference type="PROSITE" id="PS50075"/>
    </source>
</evidence>
<keyword evidence="1" id="KW-0596">Phosphopantetheine</keyword>
<dbReference type="RefSeq" id="WP_386711160.1">
    <property type="nucleotide sequence ID" value="NZ_JBHXIJ010000043.1"/>
</dbReference>
<dbReference type="Gene3D" id="1.10.1200.10">
    <property type="entry name" value="ACP-like"/>
    <property type="match status" value="1"/>
</dbReference>
<dbReference type="InterPro" id="IPR045851">
    <property type="entry name" value="AMP-bd_C_sf"/>
</dbReference>